<dbReference type="GO" id="GO:0071555">
    <property type="term" value="P:cell wall organization"/>
    <property type="evidence" value="ECO:0007669"/>
    <property type="project" value="UniProtKB-KW"/>
</dbReference>
<dbReference type="Pfam" id="PF13083">
    <property type="entry name" value="KH_KhpA-B"/>
    <property type="match status" value="1"/>
</dbReference>
<evidence type="ECO:0000256" key="2">
    <source>
        <dbReference type="ARBA" id="ARBA00022884"/>
    </source>
</evidence>
<sequence>MQNLVKFLVTALVDHPDQVAVDETTDDTNLITVNVSVADEDMGKIIGKGGKIISAIRTLAKVKGVKTGQKVKVILTEPQTDQSFPSAPPAEPSQS</sequence>
<organism evidence="4 5">
    <name type="scientific">Candidatus Beckwithbacteria bacterium GW2011_GWB1_47_15</name>
    <dbReference type="NCBI Taxonomy" id="1618371"/>
    <lineage>
        <taxon>Bacteria</taxon>
        <taxon>Candidatus Beckwithiibacteriota</taxon>
    </lineage>
</organism>
<reference evidence="4 5" key="1">
    <citation type="journal article" date="2015" name="Nature">
        <title>rRNA introns, odd ribosomes, and small enigmatic genomes across a large radiation of phyla.</title>
        <authorList>
            <person name="Brown C.T."/>
            <person name="Hug L.A."/>
            <person name="Thomas B.C."/>
            <person name="Sharon I."/>
            <person name="Castelle C.J."/>
            <person name="Singh A."/>
            <person name="Wilkins M.J."/>
            <person name="Williams K.H."/>
            <person name="Banfield J.F."/>
        </authorList>
    </citation>
    <scope>NUCLEOTIDE SEQUENCE [LARGE SCALE GENOMIC DNA]</scope>
</reference>
<evidence type="ECO:0000313" key="5">
    <source>
        <dbReference type="Proteomes" id="UP000033860"/>
    </source>
</evidence>
<dbReference type="GO" id="GO:0009252">
    <property type="term" value="P:peptidoglycan biosynthetic process"/>
    <property type="evidence" value="ECO:0007669"/>
    <property type="project" value="UniProtKB-UniRule"/>
</dbReference>
<comment type="similarity">
    <text evidence="3">Belongs to the KhpA RNA-binding protein family.</text>
</comment>
<proteinExistence type="inferred from homology"/>
<keyword evidence="3" id="KW-0133">Cell shape</keyword>
<dbReference type="PANTHER" id="PTHR34654:SF1">
    <property type="entry name" value="RNA-BINDING PROTEIN KHPA"/>
    <property type="match status" value="1"/>
</dbReference>
<dbReference type="SUPFAM" id="SSF54814">
    <property type="entry name" value="Prokaryotic type KH domain (KH-domain type II)"/>
    <property type="match status" value="1"/>
</dbReference>
<evidence type="ECO:0000256" key="1">
    <source>
        <dbReference type="ARBA" id="ARBA00022490"/>
    </source>
</evidence>
<gene>
    <name evidence="3" type="primary">khpA</name>
    <name evidence="4" type="ORF">UX85_C0003G0031</name>
</gene>
<dbReference type="PANTHER" id="PTHR34654">
    <property type="entry name" value="UPF0109 PROTEIN SCO5592"/>
    <property type="match status" value="1"/>
</dbReference>
<keyword evidence="2 3" id="KW-0694">RNA-binding</keyword>
<comment type="subcellular location">
    <subcellularLocation>
        <location evidence="3">Cytoplasm</location>
    </subcellularLocation>
</comment>
<dbReference type="InterPro" id="IPR015946">
    <property type="entry name" value="KH_dom-like_a/b"/>
</dbReference>
<dbReference type="AlphaFoldDB" id="A0A0G1RW52"/>
<evidence type="ECO:0000313" key="4">
    <source>
        <dbReference type="EMBL" id="KKU61372.1"/>
    </source>
</evidence>
<keyword evidence="1 3" id="KW-0963">Cytoplasm</keyword>
<dbReference type="InterPro" id="IPR009019">
    <property type="entry name" value="KH_sf_prok-type"/>
</dbReference>
<comment type="caution">
    <text evidence="4">The sequence shown here is derived from an EMBL/GenBank/DDBJ whole genome shotgun (WGS) entry which is preliminary data.</text>
</comment>
<comment type="function">
    <text evidence="3">A probable RNA chaperone. Forms a complex with KhpB which binds to cellular RNA and controls its expression. Plays a role in peptidoglycan (PG) homeostasis and cell length regulation.</text>
</comment>
<dbReference type="PROSITE" id="PS50084">
    <property type="entry name" value="KH_TYPE_1"/>
    <property type="match status" value="1"/>
</dbReference>
<dbReference type="Proteomes" id="UP000033860">
    <property type="component" value="Unassembled WGS sequence"/>
</dbReference>
<name>A0A0G1RW52_9BACT</name>
<evidence type="ECO:0000256" key="3">
    <source>
        <dbReference type="HAMAP-Rule" id="MF_00088"/>
    </source>
</evidence>
<accession>A0A0G1RW52</accession>
<protein>
    <recommendedName>
        <fullName evidence="3">RNA-binding protein KhpA</fullName>
    </recommendedName>
    <alternativeName>
        <fullName evidence="3">KH-domain protein A</fullName>
    </alternativeName>
</protein>
<dbReference type="GO" id="GO:0003723">
    <property type="term" value="F:RNA binding"/>
    <property type="evidence" value="ECO:0007669"/>
    <property type="project" value="UniProtKB-UniRule"/>
</dbReference>
<dbReference type="Gene3D" id="3.30.300.20">
    <property type="match status" value="1"/>
</dbReference>
<keyword evidence="3" id="KW-0961">Cell wall biogenesis/degradation</keyword>
<comment type="subunit">
    <text evidence="3">Forms a complex with KhpB.</text>
</comment>
<dbReference type="GO" id="GO:0008360">
    <property type="term" value="P:regulation of cell shape"/>
    <property type="evidence" value="ECO:0007669"/>
    <property type="project" value="UniProtKB-KW"/>
</dbReference>
<dbReference type="HAMAP" id="MF_00088">
    <property type="entry name" value="KhpA"/>
    <property type="match status" value="1"/>
</dbReference>
<dbReference type="EMBL" id="LCNT01000003">
    <property type="protein sequence ID" value="KKU61372.1"/>
    <property type="molecule type" value="Genomic_DNA"/>
</dbReference>
<dbReference type="GO" id="GO:0005737">
    <property type="term" value="C:cytoplasm"/>
    <property type="evidence" value="ECO:0007669"/>
    <property type="project" value="UniProtKB-SubCell"/>
</dbReference>
<dbReference type="InterPro" id="IPR020627">
    <property type="entry name" value="KhpA"/>
</dbReference>
<keyword evidence="3" id="KW-0143">Chaperone</keyword>